<evidence type="ECO:0000313" key="5">
    <source>
        <dbReference type="Proteomes" id="UP000267517"/>
    </source>
</evidence>
<dbReference type="EMBL" id="AP018050">
    <property type="protein sequence ID" value="BBA29580.1"/>
    <property type="molecule type" value="Genomic_DNA"/>
</dbReference>
<name>A0A250KIU7_9BACT</name>
<keyword evidence="1" id="KW-0732">Signal</keyword>
<feature type="domain" description="BACON" evidence="2">
    <location>
        <begin position="53"/>
        <end position="113"/>
    </location>
</feature>
<dbReference type="RefSeq" id="WP_120174748.1">
    <property type="nucleotide sequence ID" value="NZ_AP018050.1"/>
</dbReference>
<dbReference type="OrthoDB" id="1057389at2"/>
<dbReference type="Pfam" id="PF13004">
    <property type="entry name" value="BACON"/>
    <property type="match status" value="1"/>
</dbReference>
<organism evidence="4 5">
    <name type="scientific">Prevotella melaninogenica</name>
    <dbReference type="NCBI Taxonomy" id="28132"/>
    <lineage>
        <taxon>Bacteria</taxon>
        <taxon>Pseudomonadati</taxon>
        <taxon>Bacteroidota</taxon>
        <taxon>Bacteroidia</taxon>
        <taxon>Bacteroidales</taxon>
        <taxon>Prevotellaceae</taxon>
        <taxon>Prevotella</taxon>
    </lineage>
</organism>
<dbReference type="InterPro" id="IPR024361">
    <property type="entry name" value="BACON"/>
</dbReference>
<evidence type="ECO:0000259" key="3">
    <source>
        <dbReference type="Pfam" id="PF19190"/>
    </source>
</evidence>
<reference evidence="4 5" key="1">
    <citation type="submission" date="2017-05" db="EMBL/GenBank/DDBJ databases">
        <title>whole genome sequence of Prevotella melaninogenica GAI 07411.</title>
        <authorList>
            <person name="Kondo Y."/>
            <person name="Hoshino T."/>
        </authorList>
    </citation>
    <scope>NUCLEOTIDE SEQUENCE [LARGE SCALE GENOMIC DNA]</scope>
    <source>
        <strain evidence="4 5">GAI 07411</strain>
    </source>
</reference>
<evidence type="ECO:0000313" key="4">
    <source>
        <dbReference type="EMBL" id="BBA29580.1"/>
    </source>
</evidence>
<dbReference type="InterPro" id="IPR013783">
    <property type="entry name" value="Ig-like_fold"/>
</dbReference>
<protein>
    <submittedName>
        <fullName evidence="4">Carbohydrate-binding protein</fullName>
    </submittedName>
</protein>
<evidence type="ECO:0000256" key="1">
    <source>
        <dbReference type="SAM" id="SignalP"/>
    </source>
</evidence>
<dbReference type="AlphaFoldDB" id="A0A250KIU7"/>
<feature type="signal peptide" evidence="1">
    <location>
        <begin position="1"/>
        <end position="23"/>
    </location>
</feature>
<dbReference type="Pfam" id="PF19190">
    <property type="entry name" value="BACON_2"/>
    <property type="match status" value="1"/>
</dbReference>
<accession>A0A250KIU7</accession>
<dbReference type="CDD" id="cd14948">
    <property type="entry name" value="BACON"/>
    <property type="match status" value="2"/>
</dbReference>
<gene>
    <name evidence="4" type="ORF">PMEL_200094</name>
</gene>
<dbReference type="Proteomes" id="UP000267517">
    <property type="component" value="Chromosome II"/>
</dbReference>
<evidence type="ECO:0000259" key="2">
    <source>
        <dbReference type="Pfam" id="PF13004"/>
    </source>
</evidence>
<proteinExistence type="predicted"/>
<feature type="domain" description="BACON" evidence="3">
    <location>
        <begin position="119"/>
        <end position="199"/>
    </location>
</feature>
<sequence>MEFKKTLYSLMLGGILLCLFSCAKEDEFEMPTLVLSENTIAFDKGVSERNISVTTNQSSWIASSPQEGDWLSLVQDGNVLKVKVTENKIGTERTSYVLVNANGASGKIAVTQSAADVTLNVAPDAIYLPQTGGEKTIDITTNSSVYDVTMSEEVSWLKIVKSEEEIKLIAERNDTYQKREVKLYAKSGSVIREIVVSQSGIQRYLLPIHPGVPQDEHKIMDFELGRGSYLREYQAAMPAYGLEETYTFITASPIFTLIQYCSSDGINPSQIIMIGDGRKAIDAVKDKAFDKFLTDNGYVRSNSQSDREYTNDKELLSLKVYISEKENNEGVNLTFTPIIKQNGDYKTFSKLPFYPLELLQKDNVKLAQVEQYEQKAGSTEEERSYNEHKKTEVSQLQYKLKASTDASAAYGRIHIFYTTDKDGDAPDNLGSVQIGALLFKDTNLGVWKYGTKWIATKEIKKVLGDEGFSFLRTSGNNHFFVRESDHLVIDVTCVIDNDTPVLALLYSYDPSVSGVSSKGLKAQAKMLKNFSAAKKALKF</sequence>
<feature type="chain" id="PRO_5012151369" evidence="1">
    <location>
        <begin position="24"/>
        <end position="539"/>
    </location>
</feature>
<dbReference type="Gene3D" id="2.60.40.10">
    <property type="entry name" value="Immunoglobulins"/>
    <property type="match status" value="2"/>
</dbReference>